<proteinExistence type="predicted"/>
<dbReference type="Proteomes" id="UP000326877">
    <property type="component" value="Unassembled WGS sequence"/>
</dbReference>
<feature type="region of interest" description="Disordered" evidence="1">
    <location>
        <begin position="37"/>
        <end position="106"/>
    </location>
</feature>
<organism evidence="3">
    <name type="scientific">Petromyces alliaceus</name>
    <name type="common">Aspergillus alliaceus</name>
    <dbReference type="NCBI Taxonomy" id="209559"/>
    <lineage>
        <taxon>Eukaryota</taxon>
        <taxon>Fungi</taxon>
        <taxon>Dikarya</taxon>
        <taxon>Ascomycota</taxon>
        <taxon>Pezizomycotina</taxon>
        <taxon>Eurotiomycetes</taxon>
        <taxon>Eurotiomycetidae</taxon>
        <taxon>Eurotiales</taxon>
        <taxon>Aspergillaceae</taxon>
        <taxon>Aspergillus</taxon>
        <taxon>Aspergillus subgen. Circumdati</taxon>
    </lineage>
</organism>
<accession>A0A5N7BZJ1</accession>
<reference evidence="3" key="1">
    <citation type="submission" date="2019-04" db="EMBL/GenBank/DDBJ databases">
        <title>Friends and foes A comparative genomics studyof 23 Aspergillus species from section Flavi.</title>
        <authorList>
            <consortium name="DOE Joint Genome Institute"/>
            <person name="Kjaerbolling I."/>
            <person name="Vesth T."/>
            <person name="Frisvad J.C."/>
            <person name="Nybo J.L."/>
            <person name="Theobald S."/>
            <person name="Kildgaard S."/>
            <person name="Isbrandt T."/>
            <person name="Kuo A."/>
            <person name="Sato A."/>
            <person name="Lyhne E.K."/>
            <person name="Kogle M.E."/>
            <person name="Wiebenga A."/>
            <person name="Kun R.S."/>
            <person name="Lubbers R.J."/>
            <person name="Makela M.R."/>
            <person name="Barry K."/>
            <person name="Chovatia M."/>
            <person name="Clum A."/>
            <person name="Daum C."/>
            <person name="Haridas S."/>
            <person name="He G."/>
            <person name="LaButti K."/>
            <person name="Lipzen A."/>
            <person name="Mondo S."/>
            <person name="Riley R."/>
            <person name="Salamov A."/>
            <person name="Simmons B.A."/>
            <person name="Magnuson J.K."/>
            <person name="Henrissat B."/>
            <person name="Mortensen U.H."/>
            <person name="Larsen T.O."/>
            <person name="Devries R.P."/>
            <person name="Grigoriev I.V."/>
            <person name="Machida M."/>
            <person name="Baker S.E."/>
            <person name="Andersen M.R."/>
        </authorList>
    </citation>
    <scope>NUCLEOTIDE SEQUENCE [LARGE SCALE GENOMIC DNA]</scope>
    <source>
        <strain evidence="3">IBT 14317</strain>
    </source>
</reference>
<feature type="compositionally biased region" description="Polar residues" evidence="1">
    <location>
        <begin position="93"/>
        <end position="106"/>
    </location>
</feature>
<feature type="compositionally biased region" description="Basic residues" evidence="1">
    <location>
        <begin position="49"/>
        <end position="66"/>
    </location>
</feature>
<dbReference type="InterPro" id="IPR025676">
    <property type="entry name" value="Clr5_dom"/>
</dbReference>
<gene>
    <name evidence="3" type="ORF">BDV23DRAFT_195943</name>
</gene>
<protein>
    <recommendedName>
        <fullName evidence="2">Clr5 domain-containing protein</fullName>
    </recommendedName>
</protein>
<feature type="domain" description="Clr5" evidence="2">
    <location>
        <begin position="7"/>
        <end position="58"/>
    </location>
</feature>
<evidence type="ECO:0000313" key="3">
    <source>
        <dbReference type="EMBL" id="KAE8387189.1"/>
    </source>
</evidence>
<dbReference type="EMBL" id="ML735297">
    <property type="protein sequence ID" value="KAE8387189.1"/>
    <property type="molecule type" value="Genomic_DNA"/>
</dbReference>
<name>A0A5N7BZJ1_PETAA</name>
<evidence type="ECO:0000259" key="2">
    <source>
        <dbReference type="Pfam" id="PF14420"/>
    </source>
</evidence>
<dbReference type="AlphaFoldDB" id="A0A5N7BZJ1"/>
<evidence type="ECO:0000256" key="1">
    <source>
        <dbReference type="SAM" id="MobiDB-lite"/>
    </source>
</evidence>
<feature type="region of interest" description="Disordered" evidence="1">
    <location>
        <begin position="284"/>
        <end position="330"/>
    </location>
</feature>
<dbReference type="Pfam" id="PF14420">
    <property type="entry name" value="Clr5"/>
    <property type="match status" value="1"/>
</dbReference>
<dbReference type="OrthoDB" id="5308957at2759"/>
<sequence length="347" mass="37895">MKNTIPSDVWERKKALIAKLYKDEEWPLKQVIKQIRSDDFNPSETQLRSRLKKWRVTKPSRQTRKKSHDDQHDANGDGSSHEAGSPKDETPVSPKTQLYPTQKPVTVPSSTEPVFFMADGTYMHHDLPTTGPFNSHGASNAWSQDRDSSVVVIPNSNAFEPSHASPMVDGVLLDSTSSIAPSFQSPPYAMTAGSCIATPTTAATEPISWAVPHWYPMHLEAGAQPSSMPYYTTAPLSPPIDPAMQMVPHPPHRVYSPPSPGCSFSREQVFDLHEATKPSIRAMSVSYSPGTAGGHPRPNQKGRQPAALEKKTSLPSKLSDHPPAGLVTPPSPFFSGGHPVMCATFPY</sequence>